<dbReference type="InterPro" id="IPR013655">
    <property type="entry name" value="PAS_fold_3"/>
</dbReference>
<evidence type="ECO:0000259" key="1">
    <source>
        <dbReference type="PROSITE" id="PS50112"/>
    </source>
</evidence>
<dbReference type="InterPro" id="IPR052155">
    <property type="entry name" value="Biofilm_reg_signaling"/>
</dbReference>
<evidence type="ECO:0000259" key="3">
    <source>
        <dbReference type="PROSITE" id="PS50887"/>
    </source>
</evidence>
<dbReference type="PANTHER" id="PTHR44757">
    <property type="entry name" value="DIGUANYLATE CYCLASE DGCP"/>
    <property type="match status" value="1"/>
</dbReference>
<comment type="caution">
    <text evidence="4">The sequence shown here is derived from an EMBL/GenBank/DDBJ whole genome shotgun (WGS) entry which is preliminary data.</text>
</comment>
<dbReference type="Pfam" id="PF08448">
    <property type="entry name" value="PAS_4"/>
    <property type="match status" value="1"/>
</dbReference>
<dbReference type="NCBIfam" id="TIGR00254">
    <property type="entry name" value="GGDEF"/>
    <property type="match status" value="1"/>
</dbReference>
<dbReference type="RefSeq" id="WP_216943330.1">
    <property type="nucleotide sequence ID" value="NZ_JAHQCR010000036.1"/>
</dbReference>
<evidence type="ECO:0000259" key="2">
    <source>
        <dbReference type="PROSITE" id="PS50113"/>
    </source>
</evidence>
<dbReference type="InterPro" id="IPR013656">
    <property type="entry name" value="PAS_4"/>
</dbReference>
<reference evidence="4 5" key="1">
    <citation type="submission" date="2021-06" db="EMBL/GenBank/DDBJ databases">
        <title>Bacillus sp. RD4P76, an endophyte from a halophyte.</title>
        <authorList>
            <person name="Sun J.-Q."/>
        </authorList>
    </citation>
    <scope>NUCLEOTIDE SEQUENCE [LARGE SCALE GENOMIC DNA]</scope>
    <source>
        <strain evidence="4 5">JCM 17098</strain>
    </source>
</reference>
<protein>
    <submittedName>
        <fullName evidence="4">PAS domain S-box protein</fullName>
    </submittedName>
</protein>
<dbReference type="Pfam" id="PF00989">
    <property type="entry name" value="PAS"/>
    <property type="match status" value="1"/>
</dbReference>
<accession>A0ABS6JSJ0</accession>
<dbReference type="InterPro" id="IPR013767">
    <property type="entry name" value="PAS_fold"/>
</dbReference>
<dbReference type="CDD" id="cd00130">
    <property type="entry name" value="PAS"/>
    <property type="match status" value="3"/>
</dbReference>
<dbReference type="PROSITE" id="PS50113">
    <property type="entry name" value="PAC"/>
    <property type="match status" value="3"/>
</dbReference>
<evidence type="ECO:0000313" key="4">
    <source>
        <dbReference type="EMBL" id="MBU9721536.1"/>
    </source>
</evidence>
<dbReference type="InterPro" id="IPR000700">
    <property type="entry name" value="PAS-assoc_C"/>
</dbReference>
<organism evidence="4 5">
    <name type="scientific">Evansella alkalicola</name>
    <dbReference type="NCBI Taxonomy" id="745819"/>
    <lineage>
        <taxon>Bacteria</taxon>
        <taxon>Bacillati</taxon>
        <taxon>Bacillota</taxon>
        <taxon>Bacilli</taxon>
        <taxon>Bacillales</taxon>
        <taxon>Bacillaceae</taxon>
        <taxon>Evansella</taxon>
    </lineage>
</organism>
<keyword evidence="5" id="KW-1185">Reference proteome</keyword>
<dbReference type="SMART" id="SM00091">
    <property type="entry name" value="PAS"/>
    <property type="match status" value="3"/>
</dbReference>
<dbReference type="Proteomes" id="UP000790580">
    <property type="component" value="Unassembled WGS sequence"/>
</dbReference>
<dbReference type="CDD" id="cd01949">
    <property type="entry name" value="GGDEF"/>
    <property type="match status" value="1"/>
</dbReference>
<feature type="domain" description="PAS" evidence="1">
    <location>
        <begin position="392"/>
        <end position="462"/>
    </location>
</feature>
<feature type="domain" description="PAC" evidence="2">
    <location>
        <begin position="465"/>
        <end position="517"/>
    </location>
</feature>
<gene>
    <name evidence="4" type="ORF">KS407_08775</name>
</gene>
<feature type="domain" description="GGDEF" evidence="3">
    <location>
        <begin position="549"/>
        <end position="682"/>
    </location>
</feature>
<dbReference type="PROSITE" id="PS50887">
    <property type="entry name" value="GGDEF"/>
    <property type="match status" value="1"/>
</dbReference>
<dbReference type="Pfam" id="PF00990">
    <property type="entry name" value="GGDEF"/>
    <property type="match status" value="1"/>
</dbReference>
<feature type="domain" description="PAS" evidence="1">
    <location>
        <begin position="143"/>
        <end position="213"/>
    </location>
</feature>
<dbReference type="SMART" id="SM00267">
    <property type="entry name" value="GGDEF"/>
    <property type="match status" value="1"/>
</dbReference>
<sequence length="682" mass="77615">MKIKEGFLELLANLLKENKGDFISLINYMKDAIFVMEVVDEGADFRYMAFNDEAMKVAGLSKDAVGKLIHEVMDEGVVRKLQREYGEVCLSKESRMYVDSSMNGSYGETVLTPIVEGEKVTHILGVTRNITKRKTAEKRLQQSEQKFKSLVENHPSAVFSLDLNGNFRSANRAAEELTGYNLNDFEGKPFTPMIPQAERERVFTFFSKARNGESVEYETKIILGNGQTKEMAITYIPITVEQEVVGIFGIAKDITREKSINRAIKENEERLRRLIDYSPDATLIHRDGFILYANKAAACLLELPGKEQLVGKSIYDFHPIRVRAKVRENIQRLYNGEDHLKLVEEKVQTVNGKELDVEVSRIEIMEKGERAVHSVIRNISGRKRIEEELKKSELRYRLIAENSKDLIQLVSVTGEVLYVSPSHKKVLGYDTQVLMKHSLGTCIHANDLNKFQTTLKEVSTNYGHASIELRAKHANGEWLWINIDMISIKDEYGKVEKVLLVGEEITEKKAYELKIHQMAFYDPLTTLPNRSLFKEKLKEGMEAALKNGQELAIMYVDCDNFKPINDELGHDAGDLFLKVLAERLKRSVSKRDTVARVGGDEFNIILTGITDRDQIKIAVEKLHRAANQPWNYEGQEWGVTLSIGIAIYPKDGTTQKTLIKKADMAMYGVKNDGKNMYSFYNE</sequence>
<dbReference type="InterPro" id="IPR001610">
    <property type="entry name" value="PAC"/>
</dbReference>
<dbReference type="Pfam" id="PF08447">
    <property type="entry name" value="PAS_3"/>
    <property type="match status" value="1"/>
</dbReference>
<evidence type="ECO:0000313" key="5">
    <source>
        <dbReference type="Proteomes" id="UP000790580"/>
    </source>
</evidence>
<feature type="domain" description="PAC" evidence="2">
    <location>
        <begin position="90"/>
        <end position="142"/>
    </location>
</feature>
<dbReference type="InterPro" id="IPR000014">
    <property type="entry name" value="PAS"/>
</dbReference>
<dbReference type="NCBIfam" id="TIGR00229">
    <property type="entry name" value="sensory_box"/>
    <property type="match status" value="3"/>
</dbReference>
<proteinExistence type="predicted"/>
<dbReference type="EMBL" id="JAHQCR010000036">
    <property type="protein sequence ID" value="MBU9721536.1"/>
    <property type="molecule type" value="Genomic_DNA"/>
</dbReference>
<name>A0ABS6JSJ0_9BACI</name>
<dbReference type="PROSITE" id="PS50112">
    <property type="entry name" value="PAS"/>
    <property type="match status" value="2"/>
</dbReference>
<feature type="domain" description="PAC" evidence="2">
    <location>
        <begin position="215"/>
        <end position="266"/>
    </location>
</feature>
<dbReference type="SMART" id="SM00086">
    <property type="entry name" value="PAC"/>
    <property type="match status" value="3"/>
</dbReference>
<dbReference type="InterPro" id="IPR000160">
    <property type="entry name" value="GGDEF_dom"/>
</dbReference>
<dbReference type="PANTHER" id="PTHR44757:SF2">
    <property type="entry name" value="BIOFILM ARCHITECTURE MAINTENANCE PROTEIN MBAA"/>
    <property type="match status" value="1"/>
</dbReference>